<protein>
    <submittedName>
        <fullName evidence="9">Uncharacterized protein</fullName>
    </submittedName>
</protein>
<organism evidence="9 10">
    <name type="scientific">Hibiscus syriacus</name>
    <name type="common">Rose of Sharon</name>
    <dbReference type="NCBI Taxonomy" id="106335"/>
    <lineage>
        <taxon>Eukaryota</taxon>
        <taxon>Viridiplantae</taxon>
        <taxon>Streptophyta</taxon>
        <taxon>Embryophyta</taxon>
        <taxon>Tracheophyta</taxon>
        <taxon>Spermatophyta</taxon>
        <taxon>Magnoliopsida</taxon>
        <taxon>eudicotyledons</taxon>
        <taxon>Gunneridae</taxon>
        <taxon>Pentapetalae</taxon>
        <taxon>rosids</taxon>
        <taxon>malvids</taxon>
        <taxon>Malvales</taxon>
        <taxon>Malvaceae</taxon>
        <taxon>Malvoideae</taxon>
        <taxon>Hibiscus</taxon>
    </lineage>
</organism>
<feature type="domain" description="Subtilisin-like protease fibronectin type-III" evidence="8">
    <location>
        <begin position="93"/>
        <end position="155"/>
    </location>
</feature>
<keyword evidence="5" id="KW-0720">Serine protease</keyword>
<dbReference type="Pfam" id="PF17766">
    <property type="entry name" value="fn3_6"/>
    <property type="match status" value="1"/>
</dbReference>
<dbReference type="PROSITE" id="PS51892">
    <property type="entry name" value="SUBTILASE"/>
    <property type="match status" value="1"/>
</dbReference>
<name>A0A6A2WF14_HIBSY</name>
<keyword evidence="2" id="KW-0645">Protease</keyword>
<comment type="caution">
    <text evidence="6">Lacks conserved residue(s) required for the propagation of feature annotation.</text>
</comment>
<gene>
    <name evidence="9" type="ORF">F3Y22_tig00116997pilonHSYRG00343</name>
</gene>
<dbReference type="InterPro" id="IPR036852">
    <property type="entry name" value="Peptidase_S8/S53_dom_sf"/>
</dbReference>
<keyword evidence="3" id="KW-0732">Signal</keyword>
<evidence type="ECO:0000313" key="9">
    <source>
        <dbReference type="EMBL" id="KAE8656788.1"/>
    </source>
</evidence>
<keyword evidence="10" id="KW-1185">Reference proteome</keyword>
<dbReference type="SUPFAM" id="SSF52743">
    <property type="entry name" value="Subtilisin-like"/>
    <property type="match status" value="1"/>
</dbReference>
<proteinExistence type="inferred from homology"/>
<dbReference type="InterPro" id="IPR041469">
    <property type="entry name" value="Subtilisin-like_FN3"/>
</dbReference>
<comment type="caution">
    <text evidence="9">The sequence shown here is derived from an EMBL/GenBank/DDBJ whole genome shotgun (WGS) entry which is preliminary data.</text>
</comment>
<dbReference type="InterPro" id="IPR000209">
    <property type="entry name" value="Peptidase_S8/S53_dom"/>
</dbReference>
<dbReference type="PANTHER" id="PTHR10795">
    <property type="entry name" value="PROPROTEIN CONVERTASE SUBTILISIN/KEXIN"/>
    <property type="match status" value="1"/>
</dbReference>
<evidence type="ECO:0000256" key="2">
    <source>
        <dbReference type="ARBA" id="ARBA00022670"/>
    </source>
</evidence>
<dbReference type="Gene3D" id="3.40.50.200">
    <property type="entry name" value="Peptidase S8/S53 domain"/>
    <property type="match status" value="1"/>
</dbReference>
<feature type="domain" description="Peptidase S8/S53" evidence="7">
    <location>
        <begin position="1"/>
        <end position="46"/>
    </location>
</feature>
<sequence length="165" mass="17848">MSGTSMACPHVAGVAAFVKSFHPDWSPSAIKSALMTTAIDPGLVYETLNEEYIKLMCSLGYTPDNIKRVSGNNSSCPEEVSRMLDLQTPFTRFQVSANTGLEVKVVPEVLSFKALNEMKAFTVTVNGGGLRKESMVSTTLIWSDGTHTVTSPIVVHTHPSIRSNV</sequence>
<keyword evidence="4" id="KW-0378">Hydrolase</keyword>
<accession>A0A6A2WF14</accession>
<dbReference type="InterPro" id="IPR045051">
    <property type="entry name" value="SBT"/>
</dbReference>
<dbReference type="InterPro" id="IPR023828">
    <property type="entry name" value="Peptidase_S8_Ser-AS"/>
</dbReference>
<dbReference type="GO" id="GO:0006508">
    <property type="term" value="P:proteolysis"/>
    <property type="evidence" value="ECO:0007669"/>
    <property type="project" value="UniProtKB-KW"/>
</dbReference>
<dbReference type="EMBL" id="VEPZ02001762">
    <property type="protein sequence ID" value="KAE8656788.1"/>
    <property type="molecule type" value="Genomic_DNA"/>
</dbReference>
<dbReference type="PROSITE" id="PS00138">
    <property type="entry name" value="SUBTILASE_SER"/>
    <property type="match status" value="1"/>
</dbReference>
<evidence type="ECO:0000259" key="7">
    <source>
        <dbReference type="Pfam" id="PF00082"/>
    </source>
</evidence>
<comment type="similarity">
    <text evidence="1 6">Belongs to the peptidase S8 family.</text>
</comment>
<dbReference type="GO" id="GO:0004252">
    <property type="term" value="F:serine-type endopeptidase activity"/>
    <property type="evidence" value="ECO:0007669"/>
    <property type="project" value="InterPro"/>
</dbReference>
<reference evidence="9" key="1">
    <citation type="submission" date="2019-09" db="EMBL/GenBank/DDBJ databases">
        <title>Draft genome information of white flower Hibiscus syriacus.</title>
        <authorList>
            <person name="Kim Y.-M."/>
        </authorList>
    </citation>
    <scope>NUCLEOTIDE SEQUENCE [LARGE SCALE GENOMIC DNA]</scope>
    <source>
        <strain evidence="9">YM2019G1</strain>
    </source>
</reference>
<evidence type="ECO:0000259" key="8">
    <source>
        <dbReference type="Pfam" id="PF17766"/>
    </source>
</evidence>
<evidence type="ECO:0000256" key="4">
    <source>
        <dbReference type="ARBA" id="ARBA00022801"/>
    </source>
</evidence>
<dbReference type="Gene3D" id="2.60.40.2310">
    <property type="match status" value="1"/>
</dbReference>
<evidence type="ECO:0000256" key="5">
    <source>
        <dbReference type="ARBA" id="ARBA00022825"/>
    </source>
</evidence>
<evidence type="ECO:0000313" key="10">
    <source>
        <dbReference type="Proteomes" id="UP000436088"/>
    </source>
</evidence>
<evidence type="ECO:0000256" key="6">
    <source>
        <dbReference type="PROSITE-ProRule" id="PRU01240"/>
    </source>
</evidence>
<evidence type="ECO:0000256" key="3">
    <source>
        <dbReference type="ARBA" id="ARBA00022729"/>
    </source>
</evidence>
<dbReference type="Pfam" id="PF00082">
    <property type="entry name" value="Peptidase_S8"/>
    <property type="match status" value="1"/>
</dbReference>
<evidence type="ECO:0000256" key="1">
    <source>
        <dbReference type="ARBA" id="ARBA00011073"/>
    </source>
</evidence>
<dbReference type="Proteomes" id="UP000436088">
    <property type="component" value="Unassembled WGS sequence"/>
</dbReference>
<dbReference type="AlphaFoldDB" id="A0A6A2WF14"/>